<dbReference type="InterPro" id="IPR036922">
    <property type="entry name" value="Rieske_2Fe-2S_sf"/>
</dbReference>
<dbReference type="EMBL" id="CP022572">
    <property type="protein sequence ID" value="AZU60184.1"/>
    <property type="molecule type" value="Genomic_DNA"/>
</dbReference>
<organism evidence="8 9">
    <name type="scientific">Neobacillus mesonae</name>
    <dbReference type="NCBI Taxonomy" id="1193713"/>
    <lineage>
        <taxon>Bacteria</taxon>
        <taxon>Bacillati</taxon>
        <taxon>Bacillota</taxon>
        <taxon>Bacilli</taxon>
        <taxon>Bacillales</taxon>
        <taxon>Bacillaceae</taxon>
        <taxon>Neobacillus</taxon>
    </lineage>
</organism>
<comment type="cofactor">
    <cofactor evidence="1">
        <name>Fe cation</name>
        <dbReference type="ChEBI" id="CHEBI:24875"/>
    </cofactor>
</comment>
<dbReference type="Gene3D" id="3.90.380.10">
    <property type="entry name" value="Naphthalene 1,2-dioxygenase Alpha Subunit, Chain A, domain 1"/>
    <property type="match status" value="2"/>
</dbReference>
<accession>A0A3T0HSU1</accession>
<dbReference type="KEGG" id="nmk:CHR53_02265"/>
<evidence type="ECO:0000256" key="6">
    <source>
        <dbReference type="ARBA" id="ARBA00023014"/>
    </source>
</evidence>
<evidence type="ECO:0000313" key="9">
    <source>
        <dbReference type="Proteomes" id="UP000282892"/>
    </source>
</evidence>
<dbReference type="GO" id="GO:0005506">
    <property type="term" value="F:iron ion binding"/>
    <property type="evidence" value="ECO:0007669"/>
    <property type="project" value="InterPro"/>
</dbReference>
<dbReference type="GO" id="GO:0051537">
    <property type="term" value="F:2 iron, 2 sulfur cluster binding"/>
    <property type="evidence" value="ECO:0007669"/>
    <property type="project" value="UniProtKB-KW"/>
</dbReference>
<dbReference type="STRING" id="1193713.GCA_001636315_02975"/>
<dbReference type="GO" id="GO:0016705">
    <property type="term" value="F:oxidoreductase activity, acting on paired donors, with incorporation or reduction of molecular oxygen"/>
    <property type="evidence" value="ECO:0007669"/>
    <property type="project" value="UniProtKB-ARBA"/>
</dbReference>
<dbReference type="Pfam" id="PF00848">
    <property type="entry name" value="Ring_hydroxyl_A"/>
    <property type="match status" value="1"/>
</dbReference>
<keyword evidence="6" id="KW-0411">Iron-sulfur</keyword>
<dbReference type="PANTHER" id="PTHR43756">
    <property type="entry name" value="CHOLINE MONOOXYGENASE, CHLOROPLASTIC"/>
    <property type="match status" value="1"/>
</dbReference>
<protein>
    <submittedName>
        <fullName evidence="8">(2Fe-2S)-binding protein</fullName>
    </submittedName>
</protein>
<evidence type="ECO:0000259" key="7">
    <source>
        <dbReference type="PROSITE" id="PS51296"/>
    </source>
</evidence>
<evidence type="ECO:0000313" key="8">
    <source>
        <dbReference type="EMBL" id="AZU60184.1"/>
    </source>
</evidence>
<keyword evidence="9" id="KW-1185">Reference proteome</keyword>
<dbReference type="Pfam" id="PF00355">
    <property type="entry name" value="Rieske"/>
    <property type="match status" value="1"/>
</dbReference>
<evidence type="ECO:0000256" key="5">
    <source>
        <dbReference type="ARBA" id="ARBA00023004"/>
    </source>
</evidence>
<dbReference type="InterPro" id="IPR015879">
    <property type="entry name" value="Ring_hydroxy_dOase_asu_C_dom"/>
</dbReference>
<gene>
    <name evidence="8" type="ORF">CHR53_02265</name>
</gene>
<keyword evidence="2" id="KW-0001">2Fe-2S</keyword>
<reference evidence="8 9" key="1">
    <citation type="submission" date="2017-07" db="EMBL/GenBank/DDBJ databases">
        <title>The complete genome sequence of Bacillus mesonae strain H20-5, an efficient strain improving plant abiotic stress resistance.</title>
        <authorList>
            <person name="Kim S.Y."/>
            <person name="Song H."/>
            <person name="Sang M.K."/>
            <person name="Weon H.-Y."/>
            <person name="Song J."/>
        </authorList>
    </citation>
    <scope>NUCLEOTIDE SEQUENCE [LARGE SCALE GENOMIC DNA]</scope>
    <source>
        <strain evidence="8 9">H20-5</strain>
    </source>
</reference>
<dbReference type="GO" id="GO:0004497">
    <property type="term" value="F:monooxygenase activity"/>
    <property type="evidence" value="ECO:0007669"/>
    <property type="project" value="UniProtKB-ARBA"/>
</dbReference>
<keyword evidence="4" id="KW-0560">Oxidoreductase</keyword>
<dbReference type="Proteomes" id="UP000282892">
    <property type="component" value="Chromosome"/>
</dbReference>
<dbReference type="PANTHER" id="PTHR43756:SF5">
    <property type="entry name" value="CHOLINE MONOOXYGENASE, CHLOROPLASTIC"/>
    <property type="match status" value="1"/>
</dbReference>
<evidence type="ECO:0000256" key="3">
    <source>
        <dbReference type="ARBA" id="ARBA00022723"/>
    </source>
</evidence>
<keyword evidence="5" id="KW-0408">Iron</keyword>
<sequence length="361" mass="41217">MATYNPVINKAEKTFERSLTYDLYTDPKVYQQEINDVFAKSWQLVGHVSQVEKAGQFFTCEVAGEPILVTRGKDEVIRAFYNVCPHRATKLEKAEAGTKKIFACGYHGWTFHLDGQLNKAPNFSGEDAHCVSDRCLRSVRMEIGEGLIFVNLDDNAAPLAEAYGDFFDRLAKFPFLGELKRINQKTRVIKANWKAFIDNYLECDHCHVAHPSFIATLDMKNYQIVTCQNYSVQASVVKPDRKMGTTDLNEAEFQGGEFYWLWPNLMVTIYPGPANMATIQMVPIDHETTLGVYTYYFRDENLSQEEQDLVTFAEQVRAEDVELVELEQIGFRSRAFNQGVYSSSEKAIVQFHEMVLEALGR</sequence>
<dbReference type="CDD" id="cd03469">
    <property type="entry name" value="Rieske_RO_Alpha_N"/>
    <property type="match status" value="1"/>
</dbReference>
<name>A0A3T0HSU1_9BACI</name>
<dbReference type="AlphaFoldDB" id="A0A3T0HSU1"/>
<dbReference type="PROSITE" id="PS51296">
    <property type="entry name" value="RIESKE"/>
    <property type="match status" value="1"/>
</dbReference>
<dbReference type="PRINTS" id="PR00090">
    <property type="entry name" value="RNGDIOXGNASE"/>
</dbReference>
<dbReference type="SUPFAM" id="SSF55961">
    <property type="entry name" value="Bet v1-like"/>
    <property type="match status" value="1"/>
</dbReference>
<feature type="domain" description="Rieske" evidence="7">
    <location>
        <begin position="42"/>
        <end position="150"/>
    </location>
</feature>
<evidence type="ECO:0000256" key="2">
    <source>
        <dbReference type="ARBA" id="ARBA00022714"/>
    </source>
</evidence>
<dbReference type="InterPro" id="IPR017941">
    <property type="entry name" value="Rieske_2Fe-2S"/>
</dbReference>
<dbReference type="OrthoDB" id="9800776at2"/>
<dbReference type="Gene3D" id="2.102.10.10">
    <property type="entry name" value="Rieske [2Fe-2S] iron-sulphur domain"/>
    <property type="match status" value="1"/>
</dbReference>
<dbReference type="InterPro" id="IPR001663">
    <property type="entry name" value="Rng_hydr_dOase-A"/>
</dbReference>
<evidence type="ECO:0000256" key="1">
    <source>
        <dbReference type="ARBA" id="ARBA00001962"/>
    </source>
</evidence>
<proteinExistence type="predicted"/>
<dbReference type="SUPFAM" id="SSF50022">
    <property type="entry name" value="ISP domain"/>
    <property type="match status" value="1"/>
</dbReference>
<evidence type="ECO:0000256" key="4">
    <source>
        <dbReference type="ARBA" id="ARBA00023002"/>
    </source>
</evidence>
<keyword evidence="3" id="KW-0479">Metal-binding</keyword>
<dbReference type="RefSeq" id="WP_127484718.1">
    <property type="nucleotide sequence ID" value="NZ_CP022572.1"/>
</dbReference>